<sequence>MDKLKQNQESQDLSQLIDLLDSIQKLSLQSANLLDPFQQSVIDSLKKIKEAELAIKKKNDVFDLPSLVYNQKIDARIVNNLFIEFQNQDKNDVFRLIFTSFALNLPFDSIQDDSPFNSQNMNEKLEYVEQILFQKEPIKIQIEDKFITSEQAKQVVMQIIRELAQESKTKNFLSLCYSLIKKIQNKINDLCVVALMRSIIFNAKEDSTPPYLELLDIFSELNSKPCIQDQKEFWWKVCNAFSCYIYLGQENQSPKKLGYPAIPDGQLQLPDMLLIKQNNQLKYIINENFKPVYIKKNKNK</sequence>
<accession>I7MGJ0</accession>
<organism evidence="1 2">
    <name type="scientific">Tetrahymena thermophila (strain SB210)</name>
    <dbReference type="NCBI Taxonomy" id="312017"/>
    <lineage>
        <taxon>Eukaryota</taxon>
        <taxon>Sar</taxon>
        <taxon>Alveolata</taxon>
        <taxon>Ciliophora</taxon>
        <taxon>Intramacronucleata</taxon>
        <taxon>Oligohymenophorea</taxon>
        <taxon>Hymenostomatida</taxon>
        <taxon>Tetrahymenina</taxon>
        <taxon>Tetrahymenidae</taxon>
        <taxon>Tetrahymena</taxon>
    </lineage>
</organism>
<dbReference type="Proteomes" id="UP000009168">
    <property type="component" value="Unassembled WGS sequence"/>
</dbReference>
<evidence type="ECO:0000313" key="1">
    <source>
        <dbReference type="EMBL" id="EAR85213.1"/>
    </source>
</evidence>
<dbReference type="KEGG" id="tet:TTHERM_00486640"/>
<gene>
    <name evidence="1" type="ORF">TTHERM_00486640</name>
</gene>
<dbReference type="InParanoid" id="I7MGJ0"/>
<dbReference type="AlphaFoldDB" id="I7MGJ0"/>
<dbReference type="HOGENOM" id="CLU_929006_0_0_1"/>
<evidence type="ECO:0000313" key="2">
    <source>
        <dbReference type="Proteomes" id="UP000009168"/>
    </source>
</evidence>
<keyword evidence="2" id="KW-1185">Reference proteome</keyword>
<dbReference type="RefSeq" id="XP_001032876.1">
    <property type="nucleotide sequence ID" value="XM_001032876.1"/>
</dbReference>
<dbReference type="GeneID" id="7846948"/>
<name>I7MGJ0_TETTS</name>
<reference evidence="2" key="1">
    <citation type="journal article" date="2006" name="PLoS Biol.">
        <title>Macronuclear genome sequence of the ciliate Tetrahymena thermophila, a model eukaryote.</title>
        <authorList>
            <person name="Eisen J.A."/>
            <person name="Coyne R.S."/>
            <person name="Wu M."/>
            <person name="Wu D."/>
            <person name="Thiagarajan M."/>
            <person name="Wortman J.R."/>
            <person name="Badger J.H."/>
            <person name="Ren Q."/>
            <person name="Amedeo P."/>
            <person name="Jones K.M."/>
            <person name="Tallon L.J."/>
            <person name="Delcher A.L."/>
            <person name="Salzberg S.L."/>
            <person name="Silva J.C."/>
            <person name="Haas B.J."/>
            <person name="Majoros W.H."/>
            <person name="Farzad M."/>
            <person name="Carlton J.M."/>
            <person name="Smith R.K. Jr."/>
            <person name="Garg J."/>
            <person name="Pearlman R.E."/>
            <person name="Karrer K.M."/>
            <person name="Sun L."/>
            <person name="Manning G."/>
            <person name="Elde N.C."/>
            <person name="Turkewitz A.P."/>
            <person name="Asai D.J."/>
            <person name="Wilkes D.E."/>
            <person name="Wang Y."/>
            <person name="Cai H."/>
            <person name="Collins K."/>
            <person name="Stewart B.A."/>
            <person name="Lee S.R."/>
            <person name="Wilamowska K."/>
            <person name="Weinberg Z."/>
            <person name="Ruzzo W.L."/>
            <person name="Wloga D."/>
            <person name="Gaertig J."/>
            <person name="Frankel J."/>
            <person name="Tsao C.-C."/>
            <person name="Gorovsky M.A."/>
            <person name="Keeling P.J."/>
            <person name="Waller R.F."/>
            <person name="Patron N.J."/>
            <person name="Cherry J.M."/>
            <person name="Stover N.A."/>
            <person name="Krieger C.J."/>
            <person name="del Toro C."/>
            <person name="Ryder H.F."/>
            <person name="Williamson S.C."/>
            <person name="Barbeau R.A."/>
            <person name="Hamilton E.P."/>
            <person name="Orias E."/>
        </authorList>
    </citation>
    <scope>NUCLEOTIDE SEQUENCE [LARGE SCALE GENOMIC DNA]</scope>
    <source>
        <strain evidence="2">SB210</strain>
    </source>
</reference>
<proteinExistence type="predicted"/>
<protein>
    <submittedName>
        <fullName evidence="1">Uncharacterized protein</fullName>
    </submittedName>
</protein>
<dbReference type="EMBL" id="GG662587">
    <property type="protein sequence ID" value="EAR85213.1"/>
    <property type="molecule type" value="Genomic_DNA"/>
</dbReference>